<dbReference type="SUPFAM" id="SSF53098">
    <property type="entry name" value="Ribonuclease H-like"/>
    <property type="match status" value="1"/>
</dbReference>
<dbReference type="CDD" id="cd06145">
    <property type="entry name" value="REX1_like"/>
    <property type="match status" value="1"/>
</dbReference>
<evidence type="ECO:0000256" key="6">
    <source>
        <dbReference type="ARBA" id="ARBA00023242"/>
    </source>
</evidence>
<evidence type="ECO:0000256" key="7">
    <source>
        <dbReference type="SAM" id="MobiDB-lite"/>
    </source>
</evidence>
<dbReference type="OrthoDB" id="3996471at2759"/>
<accession>A0A8S4RZD1</accession>
<evidence type="ECO:0000256" key="5">
    <source>
        <dbReference type="ARBA" id="ARBA00022839"/>
    </source>
</evidence>
<dbReference type="Proteomes" id="UP000838756">
    <property type="component" value="Unassembled WGS sequence"/>
</dbReference>
<dbReference type="GO" id="GO:0003676">
    <property type="term" value="F:nucleic acid binding"/>
    <property type="evidence" value="ECO:0007669"/>
    <property type="project" value="InterPro"/>
</dbReference>
<comment type="similarity">
    <text evidence="2">Belongs to the REXO1/REXO3 family.</text>
</comment>
<evidence type="ECO:0000313" key="9">
    <source>
        <dbReference type="EMBL" id="CAH2244388.1"/>
    </source>
</evidence>
<dbReference type="Gene3D" id="3.30.420.10">
    <property type="entry name" value="Ribonuclease H-like superfamily/Ribonuclease H"/>
    <property type="match status" value="1"/>
</dbReference>
<organism evidence="9 10">
    <name type="scientific">Pararge aegeria aegeria</name>
    <dbReference type="NCBI Taxonomy" id="348720"/>
    <lineage>
        <taxon>Eukaryota</taxon>
        <taxon>Metazoa</taxon>
        <taxon>Ecdysozoa</taxon>
        <taxon>Arthropoda</taxon>
        <taxon>Hexapoda</taxon>
        <taxon>Insecta</taxon>
        <taxon>Pterygota</taxon>
        <taxon>Neoptera</taxon>
        <taxon>Endopterygota</taxon>
        <taxon>Lepidoptera</taxon>
        <taxon>Glossata</taxon>
        <taxon>Ditrysia</taxon>
        <taxon>Papilionoidea</taxon>
        <taxon>Nymphalidae</taxon>
        <taxon>Satyrinae</taxon>
        <taxon>Satyrini</taxon>
        <taxon>Parargina</taxon>
        <taxon>Pararge</taxon>
    </lineage>
</organism>
<keyword evidence="5" id="KW-0269">Exonuclease</keyword>
<dbReference type="InterPro" id="IPR034922">
    <property type="entry name" value="REX1-like_exo"/>
</dbReference>
<dbReference type="InterPro" id="IPR013520">
    <property type="entry name" value="Ribonucl_H"/>
</dbReference>
<keyword evidence="4" id="KW-0378">Hydrolase</keyword>
<dbReference type="Pfam" id="PF00929">
    <property type="entry name" value="RNase_T"/>
    <property type="match status" value="1"/>
</dbReference>
<dbReference type="InterPro" id="IPR047021">
    <property type="entry name" value="REXO1/3/4-like"/>
</dbReference>
<protein>
    <submittedName>
        <fullName evidence="9">Jg25337 protein</fullName>
    </submittedName>
</protein>
<evidence type="ECO:0000256" key="2">
    <source>
        <dbReference type="ARBA" id="ARBA00006357"/>
    </source>
</evidence>
<dbReference type="AlphaFoldDB" id="A0A8S4RZD1"/>
<dbReference type="PANTHER" id="PTHR12801">
    <property type="entry name" value="RNA EXONUCLEASE REXO1 / RECO3 FAMILY MEMBER-RELATED"/>
    <property type="match status" value="1"/>
</dbReference>
<keyword evidence="10" id="KW-1185">Reference proteome</keyword>
<dbReference type="GO" id="GO:0004527">
    <property type="term" value="F:exonuclease activity"/>
    <property type="evidence" value="ECO:0007669"/>
    <property type="project" value="UniProtKB-KW"/>
</dbReference>
<dbReference type="FunFam" id="3.30.420.10:FF:000019">
    <property type="entry name" value="RNA exonuclease NEF-sp"/>
    <property type="match status" value="1"/>
</dbReference>
<feature type="domain" description="Exonuclease" evidence="8">
    <location>
        <begin position="264"/>
        <end position="423"/>
    </location>
</feature>
<evidence type="ECO:0000259" key="8">
    <source>
        <dbReference type="SMART" id="SM00479"/>
    </source>
</evidence>
<dbReference type="SMART" id="SM00479">
    <property type="entry name" value="EXOIII"/>
    <property type="match status" value="1"/>
</dbReference>
<evidence type="ECO:0000256" key="3">
    <source>
        <dbReference type="ARBA" id="ARBA00022722"/>
    </source>
</evidence>
<dbReference type="InterPro" id="IPR036397">
    <property type="entry name" value="RNaseH_sf"/>
</dbReference>
<evidence type="ECO:0000256" key="4">
    <source>
        <dbReference type="ARBA" id="ARBA00022801"/>
    </source>
</evidence>
<sequence>MNPNNNSEEPIIKKRRIENESSNFTTEIFQPESEPGNTEQKRNKIRVRKKQIPRFRLITTGISALLTTSLQDRVPLTLTDIQHLLLYSLLGNLNFTQPPRWYVLDKCNHVKQTTCLIVEGISIKHWEMYQDSLTTTKKIFDNVVEILTPSVYGGSLVKELALVPLSEADKESLIQKYGSINLALEVRKDLNVMMKAVFPISDEVSDTFDKITLEEKFPRTQLILSAWQLIEDNYPVPLKGKLKAIYTDYVLSKDEYKPVTVKSPMFGLDCEMCLTEAGSELTRVSIVNEKHETIYESLVKPFNKITDYLTRYSGITKTILENVTKRLEDVQQELRELLPPDAILVGQSLQTDLHALKMMHPYVIDTSTIYNFAGERSRKPKLKVLAKEFLKEDIQNSKYGHCSVEDSLASLKLVQLKLSKSMEFGDAVHTNRQQYRENVIKKTTQQQYAMSIFNHIIDQRKTSVVIGCDNITGDYHTFLTQAKENLSNQLKKGKTKKVKLNTVDRMDDVISNIIKAETDYNLVMGHLKIDSNCANLELMQTIDKWIEKIWNSVPDTALCAIVFGGTTTDNGVAMLRVKSTERSY</sequence>
<evidence type="ECO:0000256" key="1">
    <source>
        <dbReference type="ARBA" id="ARBA00004123"/>
    </source>
</evidence>
<gene>
    <name evidence="9" type="primary">jg25337</name>
    <name evidence="9" type="ORF">PAEG_LOCUS20339</name>
</gene>
<comment type="subcellular location">
    <subcellularLocation>
        <location evidence="1">Nucleus</location>
    </subcellularLocation>
</comment>
<dbReference type="GO" id="GO:0005634">
    <property type="term" value="C:nucleus"/>
    <property type="evidence" value="ECO:0007669"/>
    <property type="project" value="UniProtKB-SubCell"/>
</dbReference>
<feature type="region of interest" description="Disordered" evidence="7">
    <location>
        <begin position="1"/>
        <end position="44"/>
    </location>
</feature>
<keyword evidence="3" id="KW-0540">Nuclease</keyword>
<dbReference type="PANTHER" id="PTHR12801:SF82">
    <property type="entry name" value="RNA EXONUCLEASE 5"/>
    <property type="match status" value="1"/>
</dbReference>
<evidence type="ECO:0000313" key="10">
    <source>
        <dbReference type="Proteomes" id="UP000838756"/>
    </source>
</evidence>
<dbReference type="EMBL" id="CAKXAJ010025823">
    <property type="protein sequence ID" value="CAH2244388.1"/>
    <property type="molecule type" value="Genomic_DNA"/>
</dbReference>
<keyword evidence="6" id="KW-0539">Nucleus</keyword>
<comment type="caution">
    <text evidence="9">The sequence shown here is derived from an EMBL/GenBank/DDBJ whole genome shotgun (WGS) entry which is preliminary data.</text>
</comment>
<reference evidence="9" key="1">
    <citation type="submission" date="2022-03" db="EMBL/GenBank/DDBJ databases">
        <authorList>
            <person name="Lindestad O."/>
        </authorList>
    </citation>
    <scope>NUCLEOTIDE SEQUENCE</scope>
</reference>
<proteinExistence type="inferred from homology"/>
<dbReference type="InterPro" id="IPR012337">
    <property type="entry name" value="RNaseH-like_sf"/>
</dbReference>
<name>A0A8S4RZD1_9NEOP</name>